<accession>A0ABT6F7C1</accession>
<sequence length="154" mass="15439">MDRPKVSCSRAVFGGILVAALLASIGCRSTKSEVPAGKPYARTGDQPSSVGFSSAPHPAPANTPSTAYNLGPGASADDQLARARNKAPVYGTPTAGENVARPTANIYGPPGTSGLDPTAGPSPGAIADDLLDTGNSAAKSLTQDLKARPPTVEQ</sequence>
<evidence type="ECO:0008006" key="4">
    <source>
        <dbReference type="Google" id="ProtNLM"/>
    </source>
</evidence>
<proteinExistence type="predicted"/>
<evidence type="ECO:0000256" key="1">
    <source>
        <dbReference type="SAM" id="MobiDB-lite"/>
    </source>
</evidence>
<dbReference type="Proteomes" id="UP001216907">
    <property type="component" value="Unassembled WGS sequence"/>
</dbReference>
<comment type="caution">
    <text evidence="2">The sequence shown here is derived from an EMBL/GenBank/DDBJ whole genome shotgun (WGS) entry which is preliminary data.</text>
</comment>
<gene>
    <name evidence="2" type="ORF">PZE19_06895</name>
</gene>
<name>A0ABT6F7C1_9BACT</name>
<reference evidence="2 3" key="1">
    <citation type="submission" date="2023-03" db="EMBL/GenBank/DDBJ databases">
        <title>Paludisphaera mucosa sp. nov. a novel planctomycete from northern fen.</title>
        <authorList>
            <person name="Ivanova A."/>
        </authorList>
    </citation>
    <scope>NUCLEOTIDE SEQUENCE [LARGE SCALE GENOMIC DNA]</scope>
    <source>
        <strain evidence="2 3">Pla2</strain>
    </source>
</reference>
<evidence type="ECO:0000313" key="2">
    <source>
        <dbReference type="EMBL" id="MDG3003487.1"/>
    </source>
</evidence>
<dbReference type="RefSeq" id="WP_277859837.1">
    <property type="nucleotide sequence ID" value="NZ_JARRAG010000001.1"/>
</dbReference>
<keyword evidence="3" id="KW-1185">Reference proteome</keyword>
<dbReference type="PROSITE" id="PS51257">
    <property type="entry name" value="PROKAR_LIPOPROTEIN"/>
    <property type="match status" value="1"/>
</dbReference>
<feature type="region of interest" description="Disordered" evidence="1">
    <location>
        <begin position="31"/>
        <end position="154"/>
    </location>
</feature>
<feature type="compositionally biased region" description="Polar residues" evidence="1">
    <location>
        <begin position="133"/>
        <end position="143"/>
    </location>
</feature>
<organism evidence="2 3">
    <name type="scientific">Paludisphaera mucosa</name>
    <dbReference type="NCBI Taxonomy" id="3030827"/>
    <lineage>
        <taxon>Bacteria</taxon>
        <taxon>Pseudomonadati</taxon>
        <taxon>Planctomycetota</taxon>
        <taxon>Planctomycetia</taxon>
        <taxon>Isosphaerales</taxon>
        <taxon>Isosphaeraceae</taxon>
        <taxon>Paludisphaera</taxon>
    </lineage>
</organism>
<evidence type="ECO:0000313" key="3">
    <source>
        <dbReference type="Proteomes" id="UP001216907"/>
    </source>
</evidence>
<dbReference type="EMBL" id="JARRAG010000001">
    <property type="protein sequence ID" value="MDG3003487.1"/>
    <property type="molecule type" value="Genomic_DNA"/>
</dbReference>
<protein>
    <recommendedName>
        <fullName evidence="4">Lipoprotein</fullName>
    </recommendedName>
</protein>